<comment type="caution">
    <text evidence="1">The sequence shown here is derived from an EMBL/GenBank/DDBJ whole genome shotgun (WGS) entry which is preliminary data.</text>
</comment>
<evidence type="ECO:0000313" key="1">
    <source>
        <dbReference type="EMBL" id="NMA44349.1"/>
    </source>
</evidence>
<accession>A0A7K4BZ43</accession>
<dbReference type="EMBL" id="JAAZKV010000007">
    <property type="protein sequence ID" value="NMA44349.1"/>
    <property type="molecule type" value="Genomic_DNA"/>
</dbReference>
<dbReference type="AlphaFoldDB" id="A0A7K4BZ43"/>
<evidence type="ECO:0008006" key="3">
    <source>
        <dbReference type="Google" id="ProtNLM"/>
    </source>
</evidence>
<protein>
    <recommendedName>
        <fullName evidence="3">HEPN domain-containing protein</fullName>
    </recommendedName>
</protein>
<gene>
    <name evidence="1" type="ORF">GX950_00860</name>
</gene>
<name>A0A7K4BZ43_9ARCH</name>
<reference evidence="1 2" key="1">
    <citation type="journal article" date="2020" name="Biotechnol. Biofuels">
        <title>New insights from the biogas microbiome by comprehensive genome-resolved metagenomics of nearly 1600 species originating from multiple anaerobic digesters.</title>
        <authorList>
            <person name="Campanaro S."/>
            <person name="Treu L."/>
            <person name="Rodriguez-R L.M."/>
            <person name="Kovalovszki A."/>
            <person name="Ziels R.M."/>
            <person name="Maus I."/>
            <person name="Zhu X."/>
            <person name="Kougias P.G."/>
            <person name="Basile A."/>
            <person name="Luo G."/>
            <person name="Schluter A."/>
            <person name="Konstantinidis K.T."/>
            <person name="Angelidaki I."/>
        </authorList>
    </citation>
    <scope>NUCLEOTIDE SEQUENCE [LARGE SCALE GENOMIC DNA]</scope>
    <source>
        <strain evidence="1">AS22ysBPME_79</strain>
    </source>
</reference>
<evidence type="ECO:0000313" key="2">
    <source>
        <dbReference type="Proteomes" id="UP000526302"/>
    </source>
</evidence>
<organism evidence="1 2">
    <name type="scientific">Candidatus Iainarchaeum sp</name>
    <dbReference type="NCBI Taxonomy" id="3101447"/>
    <lineage>
        <taxon>Archaea</taxon>
        <taxon>Candidatus Iainarchaeota</taxon>
        <taxon>Candidatus Iainarchaeia</taxon>
        <taxon>Candidatus Iainarchaeales</taxon>
        <taxon>Candidatus Iainarchaeaceae</taxon>
        <taxon>Candidatus Iainarchaeum</taxon>
    </lineage>
</organism>
<sequence>MVSELSSAIATAKRNCYLCHAHRRFRETEPQRELARTSARNAYELLKIAFEELRAKDAPTKQLDIVREAKALTLEGLDVCKNCDKERPRLKETIIDLK</sequence>
<dbReference type="Proteomes" id="UP000526302">
    <property type="component" value="Unassembled WGS sequence"/>
</dbReference>
<proteinExistence type="predicted"/>